<accession>K0SZV0</accession>
<dbReference type="Proteomes" id="UP000266841">
    <property type="component" value="Unassembled WGS sequence"/>
</dbReference>
<keyword evidence="4" id="KW-1185">Reference proteome</keyword>
<sequence>MTQGRPARLSARAQDRQATRQLARRSLAGAVPALTNDSHWSPLFPRPSPSRRGIAERMHLCTLAQIETLVDRASQRHLANLTRRRRRRVHKCPSPVVGRRRPRPRLRVVVVVLVVASVPIVVPPPRLHDAVGLRASLPQGRPHRVRGLGVRGRVEHAGGSAVRPVPAHDLFSDELGHPGASHMLPCLSMGCLVLASMLLSALLIWRNAGWYFQPLLLCLFSSLLAGYAITHSTERAEYRLERLGAEIPVAEQSTTTRMSNSGVVGANVDKGGEDVAEGGSGVVSGAT</sequence>
<feature type="transmembrane region" description="Helical" evidence="2">
    <location>
        <begin position="211"/>
        <end position="229"/>
    </location>
</feature>
<dbReference type="AlphaFoldDB" id="K0SZV0"/>
<evidence type="ECO:0000313" key="3">
    <source>
        <dbReference type="EMBL" id="EJK70975.1"/>
    </source>
</evidence>
<feature type="transmembrane region" description="Helical" evidence="2">
    <location>
        <begin position="182"/>
        <end position="204"/>
    </location>
</feature>
<evidence type="ECO:0000313" key="4">
    <source>
        <dbReference type="Proteomes" id="UP000266841"/>
    </source>
</evidence>
<reference evidence="3 4" key="1">
    <citation type="journal article" date="2012" name="Genome Biol.">
        <title>Genome and low-iron response of an oceanic diatom adapted to chronic iron limitation.</title>
        <authorList>
            <person name="Lommer M."/>
            <person name="Specht M."/>
            <person name="Roy A.S."/>
            <person name="Kraemer L."/>
            <person name="Andreson R."/>
            <person name="Gutowska M.A."/>
            <person name="Wolf J."/>
            <person name="Bergner S.V."/>
            <person name="Schilhabel M.B."/>
            <person name="Klostermeier U.C."/>
            <person name="Beiko R.G."/>
            <person name="Rosenstiel P."/>
            <person name="Hippler M."/>
            <person name="Laroche J."/>
        </authorList>
    </citation>
    <scope>NUCLEOTIDE SEQUENCE [LARGE SCALE GENOMIC DNA]</scope>
    <source>
        <strain evidence="3 4">CCMP1005</strain>
    </source>
</reference>
<comment type="caution">
    <text evidence="3">The sequence shown here is derived from an EMBL/GenBank/DDBJ whole genome shotgun (WGS) entry which is preliminary data.</text>
</comment>
<keyword evidence="2" id="KW-0472">Membrane</keyword>
<organism evidence="3 4">
    <name type="scientific">Thalassiosira oceanica</name>
    <name type="common">Marine diatom</name>
    <dbReference type="NCBI Taxonomy" id="159749"/>
    <lineage>
        <taxon>Eukaryota</taxon>
        <taxon>Sar</taxon>
        <taxon>Stramenopiles</taxon>
        <taxon>Ochrophyta</taxon>
        <taxon>Bacillariophyta</taxon>
        <taxon>Coscinodiscophyceae</taxon>
        <taxon>Thalassiosirophycidae</taxon>
        <taxon>Thalassiosirales</taxon>
        <taxon>Thalassiosiraceae</taxon>
        <taxon>Thalassiosira</taxon>
    </lineage>
</organism>
<protein>
    <submittedName>
        <fullName evidence="3">Uncharacterized protein</fullName>
    </submittedName>
</protein>
<feature type="region of interest" description="Disordered" evidence="1">
    <location>
        <begin position="1"/>
        <end position="21"/>
    </location>
</feature>
<dbReference type="EMBL" id="AGNL01007801">
    <property type="protein sequence ID" value="EJK70975.1"/>
    <property type="molecule type" value="Genomic_DNA"/>
</dbReference>
<evidence type="ECO:0000256" key="1">
    <source>
        <dbReference type="SAM" id="MobiDB-lite"/>
    </source>
</evidence>
<feature type="transmembrane region" description="Helical" evidence="2">
    <location>
        <begin position="106"/>
        <end position="122"/>
    </location>
</feature>
<gene>
    <name evidence="3" type="ORF">THAOC_07626</name>
</gene>
<name>K0SZV0_THAOC</name>
<evidence type="ECO:0000256" key="2">
    <source>
        <dbReference type="SAM" id="Phobius"/>
    </source>
</evidence>
<proteinExistence type="predicted"/>
<keyword evidence="2" id="KW-1133">Transmembrane helix</keyword>
<dbReference type="eggNOG" id="ENOG502SS7N">
    <property type="taxonomic scope" value="Eukaryota"/>
</dbReference>
<keyword evidence="2" id="KW-0812">Transmembrane</keyword>